<dbReference type="PROSITE" id="PS50043">
    <property type="entry name" value="HTH_LUXR_2"/>
    <property type="match status" value="1"/>
</dbReference>
<gene>
    <name evidence="6" type="ORF">DSLASN_00360</name>
</gene>
<dbReference type="InterPro" id="IPR036388">
    <property type="entry name" value="WH-like_DNA-bd_sf"/>
</dbReference>
<proteinExistence type="predicted"/>
<dbReference type="InterPro" id="IPR016032">
    <property type="entry name" value="Sig_transdc_resp-reg_C-effctor"/>
</dbReference>
<keyword evidence="4" id="KW-0175">Coiled coil</keyword>
<dbReference type="PROSITE" id="PS00622">
    <property type="entry name" value="HTH_LUXR_1"/>
    <property type="match status" value="1"/>
</dbReference>
<feature type="domain" description="HTH luxR-type" evidence="5">
    <location>
        <begin position="222"/>
        <end position="292"/>
    </location>
</feature>
<keyword evidence="7" id="KW-1185">Reference proteome</keyword>
<evidence type="ECO:0000313" key="7">
    <source>
        <dbReference type="Proteomes" id="UP001320148"/>
    </source>
</evidence>
<dbReference type="SUPFAM" id="SSF46894">
    <property type="entry name" value="C-terminal effector domain of the bipartite response regulators"/>
    <property type="match status" value="1"/>
</dbReference>
<protein>
    <recommendedName>
        <fullName evidence="5">HTH luxR-type domain-containing protein</fullName>
    </recommendedName>
</protein>
<dbReference type="InterPro" id="IPR000014">
    <property type="entry name" value="PAS"/>
</dbReference>
<accession>A0ABN6EZZ7</accession>
<dbReference type="EMBL" id="AP024488">
    <property type="protein sequence ID" value="BCS94404.1"/>
    <property type="molecule type" value="Genomic_DNA"/>
</dbReference>
<dbReference type="InterPro" id="IPR035965">
    <property type="entry name" value="PAS-like_dom_sf"/>
</dbReference>
<dbReference type="PRINTS" id="PR00038">
    <property type="entry name" value="HTHLUXR"/>
</dbReference>
<feature type="coiled-coil region" evidence="4">
    <location>
        <begin position="130"/>
        <end position="164"/>
    </location>
</feature>
<name>A0ABN6EZZ7_9BACT</name>
<evidence type="ECO:0000256" key="4">
    <source>
        <dbReference type="SAM" id="Coils"/>
    </source>
</evidence>
<dbReference type="Pfam" id="PF08448">
    <property type="entry name" value="PAS_4"/>
    <property type="match status" value="1"/>
</dbReference>
<evidence type="ECO:0000313" key="6">
    <source>
        <dbReference type="EMBL" id="BCS94404.1"/>
    </source>
</evidence>
<keyword evidence="3" id="KW-0804">Transcription</keyword>
<dbReference type="InterPro" id="IPR013656">
    <property type="entry name" value="PAS_4"/>
</dbReference>
<dbReference type="Gene3D" id="1.10.10.10">
    <property type="entry name" value="Winged helix-like DNA-binding domain superfamily/Winged helix DNA-binding domain"/>
    <property type="match status" value="1"/>
</dbReference>
<dbReference type="CDD" id="cd00130">
    <property type="entry name" value="PAS"/>
    <property type="match status" value="1"/>
</dbReference>
<evidence type="ECO:0000256" key="1">
    <source>
        <dbReference type="ARBA" id="ARBA00023015"/>
    </source>
</evidence>
<sequence length="292" mass="33426">MAPTDGLDELRRENRRLKQQLEESSQLIKGLPDLMFTLSREGVFMDYSSMGMALYRSPEGFMGKSVYEVLPEELAQRISIASDRAISSGERETLHYALVLEGEERHYEARMMRCCQGEGVVAFVRDVTRVSLVEEALRNREKELERKTARLEEMNTALEVLLKKRSKDKRALEEEIHFTIREMIHPWIEKLKGSRLGDRQMAYLEVVESNLNTIARPLVQTAPSYQLQLTPSEIEIANLIREGKTNKEIADILSLSVKTIETHRKNIRRKLGITHSKTNLRTLLSASAPNGS</sequence>
<dbReference type="SUPFAM" id="SSF55785">
    <property type="entry name" value="PYP-like sensor domain (PAS domain)"/>
    <property type="match status" value="1"/>
</dbReference>
<dbReference type="Gene3D" id="3.30.450.20">
    <property type="entry name" value="PAS domain"/>
    <property type="match status" value="1"/>
</dbReference>
<reference evidence="6 7" key="1">
    <citation type="submission" date="2021-02" db="EMBL/GenBank/DDBJ databases">
        <title>Complete genome of Desulfoluna sp. strain ASN36.</title>
        <authorList>
            <person name="Takahashi A."/>
            <person name="Kojima H."/>
            <person name="Fukui M."/>
        </authorList>
    </citation>
    <scope>NUCLEOTIDE SEQUENCE [LARGE SCALE GENOMIC DNA]</scope>
    <source>
        <strain evidence="6 7">ASN36</strain>
    </source>
</reference>
<dbReference type="PANTHER" id="PTHR44688">
    <property type="entry name" value="DNA-BINDING TRANSCRIPTIONAL ACTIVATOR DEVR_DOSR"/>
    <property type="match status" value="1"/>
</dbReference>
<evidence type="ECO:0000256" key="3">
    <source>
        <dbReference type="ARBA" id="ARBA00023163"/>
    </source>
</evidence>
<evidence type="ECO:0000256" key="2">
    <source>
        <dbReference type="ARBA" id="ARBA00023125"/>
    </source>
</evidence>
<dbReference type="CDD" id="cd06170">
    <property type="entry name" value="LuxR_C_like"/>
    <property type="match status" value="1"/>
</dbReference>
<dbReference type="Pfam" id="PF00196">
    <property type="entry name" value="GerE"/>
    <property type="match status" value="1"/>
</dbReference>
<dbReference type="RefSeq" id="WP_236890721.1">
    <property type="nucleotide sequence ID" value="NZ_AP024488.1"/>
</dbReference>
<dbReference type="Proteomes" id="UP001320148">
    <property type="component" value="Chromosome"/>
</dbReference>
<dbReference type="PANTHER" id="PTHR44688:SF16">
    <property type="entry name" value="DNA-BINDING TRANSCRIPTIONAL ACTIVATOR DEVR_DOSR"/>
    <property type="match status" value="1"/>
</dbReference>
<dbReference type="InterPro" id="IPR000792">
    <property type="entry name" value="Tscrpt_reg_LuxR_C"/>
</dbReference>
<organism evidence="6 7">
    <name type="scientific">Desulfoluna limicola</name>
    <dbReference type="NCBI Taxonomy" id="2810562"/>
    <lineage>
        <taxon>Bacteria</taxon>
        <taxon>Pseudomonadati</taxon>
        <taxon>Thermodesulfobacteriota</taxon>
        <taxon>Desulfobacteria</taxon>
        <taxon>Desulfobacterales</taxon>
        <taxon>Desulfolunaceae</taxon>
        <taxon>Desulfoluna</taxon>
    </lineage>
</organism>
<dbReference type="SMART" id="SM00421">
    <property type="entry name" value="HTH_LUXR"/>
    <property type="match status" value="1"/>
</dbReference>
<keyword evidence="1" id="KW-0805">Transcription regulation</keyword>
<evidence type="ECO:0000259" key="5">
    <source>
        <dbReference type="PROSITE" id="PS50043"/>
    </source>
</evidence>
<keyword evidence="2" id="KW-0238">DNA-binding</keyword>